<dbReference type="Gene3D" id="1.25.40.420">
    <property type="match status" value="1"/>
</dbReference>
<dbReference type="PANTHER" id="PTHR24413">
    <property type="entry name" value="SPECKLE-TYPE POZ PROTEIN"/>
    <property type="match status" value="1"/>
</dbReference>
<evidence type="ECO:0000259" key="1">
    <source>
        <dbReference type="PROSITE" id="PS50097"/>
    </source>
</evidence>
<dbReference type="AlphaFoldDB" id="A0A8X6NW53"/>
<comment type="caution">
    <text evidence="2">The sequence shown here is derived from an EMBL/GenBank/DDBJ whole genome shotgun (WGS) entry which is preliminary data.</text>
</comment>
<proteinExistence type="predicted"/>
<keyword evidence="3" id="KW-1185">Reference proteome</keyword>
<dbReference type="OrthoDB" id="2311693at2759"/>
<gene>
    <name evidence="2" type="primary">spop-b_14</name>
    <name evidence="2" type="ORF">NPIL_327261</name>
</gene>
<accession>A0A8X6NW53</accession>
<dbReference type="Pfam" id="PF00651">
    <property type="entry name" value="BTB"/>
    <property type="match status" value="1"/>
</dbReference>
<evidence type="ECO:0000313" key="2">
    <source>
        <dbReference type="EMBL" id="GFT36402.1"/>
    </source>
</evidence>
<dbReference type="SUPFAM" id="SSF49599">
    <property type="entry name" value="TRAF domain-like"/>
    <property type="match status" value="1"/>
</dbReference>
<feature type="domain" description="BTB" evidence="1">
    <location>
        <begin position="180"/>
        <end position="249"/>
    </location>
</feature>
<dbReference type="Proteomes" id="UP000887013">
    <property type="component" value="Unassembled WGS sequence"/>
</dbReference>
<dbReference type="InterPro" id="IPR011333">
    <property type="entry name" value="SKP1/BTB/POZ_sf"/>
</dbReference>
<reference evidence="2" key="1">
    <citation type="submission" date="2020-08" db="EMBL/GenBank/DDBJ databases">
        <title>Multicomponent nature underlies the extraordinary mechanical properties of spider dragline silk.</title>
        <authorList>
            <person name="Kono N."/>
            <person name="Nakamura H."/>
            <person name="Mori M."/>
            <person name="Yoshida Y."/>
            <person name="Ohtoshi R."/>
            <person name="Malay A.D."/>
            <person name="Moran D.A.P."/>
            <person name="Tomita M."/>
            <person name="Numata K."/>
            <person name="Arakawa K."/>
        </authorList>
    </citation>
    <scope>NUCLEOTIDE SEQUENCE</scope>
</reference>
<dbReference type="InterPro" id="IPR000210">
    <property type="entry name" value="BTB/POZ_dom"/>
</dbReference>
<sequence length="373" mass="43268">MAALDLKEFESFNINDYLCARFSEEKYVFKWSFENFSRAEGVLYKGEYYPFSSVKNIFKVKRYLKNNIEYVVQVEIDSTSAIKCEILICNQDGKFLKAYSTTRDKRSITLDYSYGFCLEHKIMESENFLKNDSLTIIGIIKLKRQLVRESYSYCQRFSPSDYLQKLASDLNGLDVKSLSEKVQLLINGEPLQASKSILCCRSAIFANKYNIAKNSIKDLPVIVIIDDVRYTVFTGIVSFLYTGTIHGKDFQELCDLYDAANMYGIFELRDACADLLWSELTVQDTCRILILSDRHSDDYFKLSLLAYMKFHFEKIIWTSGWQNLMFENPLLAMEVIHFDGRGQIEEVKSKENPTEIPSYDPPKYKAIIIPNFS</sequence>
<protein>
    <submittedName>
        <fullName evidence="2">Speckle-type POZ protein B</fullName>
    </submittedName>
</protein>
<evidence type="ECO:0000313" key="3">
    <source>
        <dbReference type="Proteomes" id="UP000887013"/>
    </source>
</evidence>
<dbReference type="Gene3D" id="3.30.710.10">
    <property type="entry name" value="Potassium Channel Kv1.1, Chain A"/>
    <property type="match status" value="1"/>
</dbReference>
<dbReference type="SUPFAM" id="SSF54695">
    <property type="entry name" value="POZ domain"/>
    <property type="match status" value="1"/>
</dbReference>
<organism evidence="2 3">
    <name type="scientific">Nephila pilipes</name>
    <name type="common">Giant wood spider</name>
    <name type="synonym">Nephila maculata</name>
    <dbReference type="NCBI Taxonomy" id="299642"/>
    <lineage>
        <taxon>Eukaryota</taxon>
        <taxon>Metazoa</taxon>
        <taxon>Ecdysozoa</taxon>
        <taxon>Arthropoda</taxon>
        <taxon>Chelicerata</taxon>
        <taxon>Arachnida</taxon>
        <taxon>Araneae</taxon>
        <taxon>Araneomorphae</taxon>
        <taxon>Entelegynae</taxon>
        <taxon>Araneoidea</taxon>
        <taxon>Nephilidae</taxon>
        <taxon>Nephila</taxon>
    </lineage>
</organism>
<dbReference type="SMART" id="SM00225">
    <property type="entry name" value="BTB"/>
    <property type="match status" value="1"/>
</dbReference>
<dbReference type="EMBL" id="BMAW01013923">
    <property type="protein sequence ID" value="GFT36402.1"/>
    <property type="molecule type" value="Genomic_DNA"/>
</dbReference>
<name>A0A8X6NW53_NEPPI</name>
<dbReference type="PROSITE" id="PS50097">
    <property type="entry name" value="BTB"/>
    <property type="match status" value="1"/>
</dbReference>